<evidence type="ECO:0000256" key="5">
    <source>
        <dbReference type="ARBA" id="ARBA00023242"/>
    </source>
</evidence>
<name>A0A8T0UIH0_PANVG</name>
<dbReference type="SUPFAM" id="SSF101936">
    <property type="entry name" value="DNA-binding pseudobarrel domain"/>
    <property type="match status" value="2"/>
</dbReference>
<feature type="domain" description="TF-B3" evidence="7">
    <location>
        <begin position="278"/>
        <end position="376"/>
    </location>
</feature>
<dbReference type="PANTHER" id="PTHR31391:SF70">
    <property type="entry name" value="B3 DOMAIN-CONTAINING PROTEIN OS03G0622200"/>
    <property type="match status" value="1"/>
</dbReference>
<dbReference type="AlphaFoldDB" id="A0A8T0UIH0"/>
<keyword evidence="2" id="KW-0805">Transcription regulation</keyword>
<dbReference type="Pfam" id="PF02362">
    <property type="entry name" value="B3"/>
    <property type="match status" value="2"/>
</dbReference>
<dbReference type="OrthoDB" id="1666376at2759"/>
<feature type="region of interest" description="Disordered" evidence="6">
    <location>
        <begin position="206"/>
        <end position="228"/>
    </location>
</feature>
<evidence type="ECO:0000256" key="1">
    <source>
        <dbReference type="ARBA" id="ARBA00004123"/>
    </source>
</evidence>
<comment type="subcellular location">
    <subcellularLocation>
        <location evidence="1">Nucleus</location>
    </subcellularLocation>
</comment>
<proteinExistence type="predicted"/>
<comment type="caution">
    <text evidence="8">The sequence shown here is derived from an EMBL/GenBank/DDBJ whole genome shotgun (WGS) entry which is preliminary data.</text>
</comment>
<dbReference type="CDD" id="cd10017">
    <property type="entry name" value="B3_DNA"/>
    <property type="match status" value="2"/>
</dbReference>
<dbReference type="SMART" id="SM01019">
    <property type="entry name" value="B3"/>
    <property type="match status" value="2"/>
</dbReference>
<evidence type="ECO:0000256" key="6">
    <source>
        <dbReference type="SAM" id="MobiDB-lite"/>
    </source>
</evidence>
<evidence type="ECO:0000256" key="4">
    <source>
        <dbReference type="ARBA" id="ARBA00023163"/>
    </source>
</evidence>
<evidence type="ECO:0000256" key="2">
    <source>
        <dbReference type="ARBA" id="ARBA00023015"/>
    </source>
</evidence>
<accession>A0A8T0UIH0</accession>
<feature type="domain" description="TF-B3" evidence="7">
    <location>
        <begin position="56"/>
        <end position="149"/>
    </location>
</feature>
<keyword evidence="5" id="KW-0539">Nucleus</keyword>
<keyword evidence="9" id="KW-1185">Reference proteome</keyword>
<organism evidence="8 9">
    <name type="scientific">Panicum virgatum</name>
    <name type="common">Blackwell switchgrass</name>
    <dbReference type="NCBI Taxonomy" id="38727"/>
    <lineage>
        <taxon>Eukaryota</taxon>
        <taxon>Viridiplantae</taxon>
        <taxon>Streptophyta</taxon>
        <taxon>Embryophyta</taxon>
        <taxon>Tracheophyta</taxon>
        <taxon>Spermatophyta</taxon>
        <taxon>Magnoliopsida</taxon>
        <taxon>Liliopsida</taxon>
        <taxon>Poales</taxon>
        <taxon>Poaceae</taxon>
        <taxon>PACMAD clade</taxon>
        <taxon>Panicoideae</taxon>
        <taxon>Panicodae</taxon>
        <taxon>Paniceae</taxon>
        <taxon>Panicinae</taxon>
        <taxon>Panicum</taxon>
        <taxon>Panicum sect. Hiantes</taxon>
    </lineage>
</organism>
<reference evidence="8" key="1">
    <citation type="submission" date="2020-05" db="EMBL/GenBank/DDBJ databases">
        <title>WGS assembly of Panicum virgatum.</title>
        <authorList>
            <person name="Lovell J.T."/>
            <person name="Jenkins J."/>
            <person name="Shu S."/>
            <person name="Juenger T.E."/>
            <person name="Schmutz J."/>
        </authorList>
    </citation>
    <scope>NUCLEOTIDE SEQUENCE</scope>
    <source>
        <strain evidence="8">AP13</strain>
    </source>
</reference>
<dbReference type="GO" id="GO:0005634">
    <property type="term" value="C:nucleus"/>
    <property type="evidence" value="ECO:0007669"/>
    <property type="project" value="UniProtKB-SubCell"/>
</dbReference>
<sequence length="384" mass="44778">MRTHRHTLSLTSRRSELLHLGSSDALKECSIMVEKGCESCREWQERCYWEHMDVTKIRFFKLMTGDFARGISIPAKFVKNFNRQITKGLDLKVASGEIWYFSVEKRDDELLLTSGWEDFVKAHALKEKDLLIFTWRGNSSFEILIFEANGCEKLSSLFANRIGPNLRKHLNDTAGQHAEPYTLTDYEEASMALQLVGSTHMASNSKKYHCKAKPRKEPQSPNSSSYHVKHEAIEEEESDDMYANSKFYYSRMANQLTEEEKENILSLASIQQENPAFVAVLKKSHRQRRNNFLTIPSRFAADHLQERTQDIILCRPSRKDEWSVRYYHMTYNRGFQGLRFFRFVHENKLREGDSCVFELMKGAKRVTMRVHVIRKVGDRLVLVG</sequence>
<keyword evidence="4" id="KW-0804">Transcription</keyword>
<evidence type="ECO:0000259" key="7">
    <source>
        <dbReference type="PROSITE" id="PS50863"/>
    </source>
</evidence>
<evidence type="ECO:0000313" key="8">
    <source>
        <dbReference type="EMBL" id="KAG2621848.1"/>
    </source>
</evidence>
<dbReference type="EMBL" id="CM029042">
    <property type="protein sequence ID" value="KAG2621848.1"/>
    <property type="molecule type" value="Genomic_DNA"/>
</dbReference>
<dbReference type="PANTHER" id="PTHR31391">
    <property type="entry name" value="B3 DOMAIN-CONTAINING PROTEIN OS11G0197600-RELATED"/>
    <property type="match status" value="1"/>
</dbReference>
<dbReference type="InterPro" id="IPR003340">
    <property type="entry name" value="B3_DNA-bd"/>
</dbReference>
<dbReference type="InterPro" id="IPR044837">
    <property type="entry name" value="REM16-like"/>
</dbReference>
<dbReference type="InterPro" id="IPR015300">
    <property type="entry name" value="DNA-bd_pseudobarrel_sf"/>
</dbReference>
<dbReference type="Gene3D" id="2.40.330.10">
    <property type="entry name" value="DNA-binding pseudobarrel domain"/>
    <property type="match status" value="2"/>
</dbReference>
<evidence type="ECO:0000313" key="9">
    <source>
        <dbReference type="Proteomes" id="UP000823388"/>
    </source>
</evidence>
<dbReference type="Proteomes" id="UP000823388">
    <property type="component" value="Chromosome 3N"/>
</dbReference>
<dbReference type="GO" id="GO:0003677">
    <property type="term" value="F:DNA binding"/>
    <property type="evidence" value="ECO:0007669"/>
    <property type="project" value="UniProtKB-KW"/>
</dbReference>
<gene>
    <name evidence="8" type="ORF">PVAP13_3NG309600</name>
</gene>
<dbReference type="PROSITE" id="PS50863">
    <property type="entry name" value="B3"/>
    <property type="match status" value="2"/>
</dbReference>
<protein>
    <recommendedName>
        <fullName evidence="7">TF-B3 domain-containing protein</fullName>
    </recommendedName>
</protein>
<evidence type="ECO:0000256" key="3">
    <source>
        <dbReference type="ARBA" id="ARBA00023125"/>
    </source>
</evidence>
<keyword evidence="3" id="KW-0238">DNA-binding</keyword>